<sequence length="147" mass="16720">MVMKKAAYISVTILEILCLAGAWAIQYFTRRKMGMARYVVYKNRSWEARYPMELLANGAVLLMVVLTVMLLLYFLRQRRNLTKTVWLMNAGMIALTSAYGGFTWMNSADEVRAYYFISAILGGVSLIQVAKTWIGMLVCRHGRQGMG</sequence>
<feature type="transmembrane region" description="Helical" evidence="1">
    <location>
        <begin position="54"/>
        <end position="74"/>
    </location>
</feature>
<accession>A0A829WB96</accession>
<dbReference type="EMBL" id="BJLB01000001">
    <property type="protein sequence ID" value="GEA36243.1"/>
    <property type="molecule type" value="Genomic_DNA"/>
</dbReference>
<reference evidence="2 3" key="1">
    <citation type="submission" date="2019-06" db="EMBL/GenBank/DDBJ databases">
        <title>Draft genome sequence of [Clostridium] clostridioforme NBRC 113352.</title>
        <authorList>
            <person name="Miura T."/>
            <person name="Furukawa M."/>
            <person name="Shimamura M."/>
            <person name="Ohyama Y."/>
            <person name="Yamazoe A."/>
            <person name="Kawasaki H."/>
        </authorList>
    </citation>
    <scope>NUCLEOTIDE SEQUENCE [LARGE SCALE GENOMIC DNA]</scope>
    <source>
        <strain evidence="2 3">NBRC 113352</strain>
    </source>
</reference>
<dbReference type="AlphaFoldDB" id="A0A829WB96"/>
<feature type="transmembrane region" description="Helical" evidence="1">
    <location>
        <begin position="86"/>
        <end position="107"/>
    </location>
</feature>
<evidence type="ECO:0000313" key="2">
    <source>
        <dbReference type="EMBL" id="GEA36243.1"/>
    </source>
</evidence>
<feature type="transmembrane region" description="Helical" evidence="1">
    <location>
        <begin position="7"/>
        <end position="28"/>
    </location>
</feature>
<comment type="caution">
    <text evidence="2">The sequence shown here is derived from an EMBL/GenBank/DDBJ whole genome shotgun (WGS) entry which is preliminary data.</text>
</comment>
<keyword evidence="1" id="KW-0472">Membrane</keyword>
<organism evidence="2 3">
    <name type="scientific">Enterocloster clostridioformis</name>
    <dbReference type="NCBI Taxonomy" id="1531"/>
    <lineage>
        <taxon>Bacteria</taxon>
        <taxon>Bacillati</taxon>
        <taxon>Bacillota</taxon>
        <taxon>Clostridia</taxon>
        <taxon>Lachnospirales</taxon>
        <taxon>Lachnospiraceae</taxon>
        <taxon>Enterocloster</taxon>
    </lineage>
</organism>
<keyword evidence="1" id="KW-0812">Transmembrane</keyword>
<dbReference type="Proteomes" id="UP000315200">
    <property type="component" value="Unassembled WGS sequence"/>
</dbReference>
<feature type="transmembrane region" description="Helical" evidence="1">
    <location>
        <begin position="113"/>
        <end position="139"/>
    </location>
</feature>
<keyword evidence="1" id="KW-1133">Transmembrane helix</keyword>
<name>A0A829WB96_9FIRM</name>
<evidence type="ECO:0000256" key="1">
    <source>
        <dbReference type="SAM" id="Phobius"/>
    </source>
</evidence>
<proteinExistence type="predicted"/>
<gene>
    <name evidence="2" type="ORF">Ccl03g_19560</name>
</gene>
<evidence type="ECO:0000313" key="3">
    <source>
        <dbReference type="Proteomes" id="UP000315200"/>
    </source>
</evidence>
<protein>
    <submittedName>
        <fullName evidence="2">Uncharacterized protein</fullName>
    </submittedName>
</protein>